<dbReference type="PANTHER" id="PTHR30489:SF0">
    <property type="entry name" value="LIPOPROTEIN-RELEASING SYSTEM TRANSMEMBRANE PROTEIN LOLE"/>
    <property type="match status" value="1"/>
</dbReference>
<feature type="transmembrane region" description="Helical" evidence="7">
    <location>
        <begin position="301"/>
        <end position="323"/>
    </location>
</feature>
<name>A0A067A0X5_HYDMR</name>
<evidence type="ECO:0000256" key="1">
    <source>
        <dbReference type="ARBA" id="ARBA00004651"/>
    </source>
</evidence>
<dbReference type="RefSeq" id="WP_029912041.1">
    <property type="nucleotide sequence ID" value="NZ_AP020335.1"/>
</dbReference>
<feature type="transmembrane region" description="Helical" evidence="7">
    <location>
        <begin position="343"/>
        <end position="365"/>
    </location>
</feature>
<evidence type="ECO:0000256" key="5">
    <source>
        <dbReference type="ARBA" id="ARBA00022989"/>
    </source>
</evidence>
<dbReference type="STRING" id="28885.EI16_08205"/>
<feature type="domain" description="MacB-like periplasmic core" evidence="9">
    <location>
        <begin position="37"/>
        <end position="269"/>
    </location>
</feature>
<proteinExistence type="inferred from homology"/>
<dbReference type="GO" id="GO:0044874">
    <property type="term" value="P:lipoprotein localization to outer membrane"/>
    <property type="evidence" value="ECO:0007669"/>
    <property type="project" value="TreeGrafter"/>
</dbReference>
<evidence type="ECO:0000256" key="4">
    <source>
        <dbReference type="ARBA" id="ARBA00022692"/>
    </source>
</evidence>
<reference evidence="10 11" key="1">
    <citation type="submission" date="2014-04" db="EMBL/GenBank/DDBJ databases">
        <title>Draft genome sequence of Hydrogenovibrio marinus MH-110, a model organism for aerobic H2 metabolism.</title>
        <authorList>
            <person name="Cha H.J."/>
            <person name="Jo B.H."/>
            <person name="Hwang B.H."/>
        </authorList>
    </citation>
    <scope>NUCLEOTIDE SEQUENCE [LARGE SCALE GENOMIC DNA]</scope>
    <source>
        <strain evidence="10 11">MH-110</strain>
    </source>
</reference>
<dbReference type="AlphaFoldDB" id="A0A067A0X5"/>
<evidence type="ECO:0000259" key="9">
    <source>
        <dbReference type="Pfam" id="PF12704"/>
    </source>
</evidence>
<evidence type="ECO:0000259" key="8">
    <source>
        <dbReference type="Pfam" id="PF02687"/>
    </source>
</evidence>
<protein>
    <recommendedName>
        <fullName evidence="12">ABC transporter permease</fullName>
    </recommendedName>
</protein>
<keyword evidence="5 7" id="KW-1133">Transmembrane helix</keyword>
<feature type="domain" description="ABC3 transporter permease C-terminal" evidence="8">
    <location>
        <begin position="302"/>
        <end position="435"/>
    </location>
</feature>
<evidence type="ECO:0000256" key="3">
    <source>
        <dbReference type="ARBA" id="ARBA00022475"/>
    </source>
</evidence>
<keyword evidence="6 7" id="KW-0472">Membrane</keyword>
<keyword evidence="11" id="KW-1185">Reference proteome</keyword>
<evidence type="ECO:0000313" key="11">
    <source>
        <dbReference type="Proteomes" id="UP000027341"/>
    </source>
</evidence>
<dbReference type="InterPro" id="IPR051447">
    <property type="entry name" value="Lipoprotein-release_system"/>
</dbReference>
<comment type="similarity">
    <text evidence="2">Belongs to the ABC-4 integral membrane protein family. LolC/E subfamily.</text>
</comment>
<accession>A0A067A0X5</accession>
<dbReference type="Pfam" id="PF02687">
    <property type="entry name" value="FtsX"/>
    <property type="match status" value="1"/>
</dbReference>
<dbReference type="PANTHER" id="PTHR30489">
    <property type="entry name" value="LIPOPROTEIN-RELEASING SYSTEM TRANSMEMBRANE PROTEIN LOLE"/>
    <property type="match status" value="1"/>
</dbReference>
<sequence length="441" mass="48728">MNQASQTPKRSTPTWQILVTTLGTMAWRNLWRNRKRTVITLSSIAVGFALAVLFIGIGDGSHNSMIRNAIQLGEGHITVQPKNYLAAPSNHSFLHNGKQLVAAIKALDLPGKVMPRISIQTLASTANNSVGAGLLGIETESSLHHPLDPMAEKLKPTLISGAWLTPDDERGVIIGSGMARKLKAKIGSKIVLMAGKKGGDSQAYLAKVRGIFHAPMDEMNDFFIVSHLSFARQFLIGEGGDAFREPLTRIAIFLQDPHTQDDWKQKLKSLLKNDNSLVVLDWQEMMPQLIQFIALDNAGNYVFLVFILIMVVFGILNTVLMSVLERTREFGLLRALGMNRQHLLLLVLFESLFLSLLAMIAGWLLGGLTHLWFSHHGIDFSSFMEGGTSLMGTMMDPIIYTELSWDRVKQLTEIVFITTMVTGIYPAVKAAKVTPVEALRT</sequence>
<keyword evidence="3" id="KW-1003">Cell membrane</keyword>
<dbReference type="EMBL" id="JMIU01000001">
    <property type="protein sequence ID" value="KDN96251.1"/>
    <property type="molecule type" value="Genomic_DNA"/>
</dbReference>
<dbReference type="InterPro" id="IPR025857">
    <property type="entry name" value="MacB_PCD"/>
</dbReference>
<evidence type="ECO:0000256" key="2">
    <source>
        <dbReference type="ARBA" id="ARBA00005236"/>
    </source>
</evidence>
<dbReference type="InterPro" id="IPR003838">
    <property type="entry name" value="ABC3_permease_C"/>
</dbReference>
<comment type="caution">
    <text evidence="10">The sequence shown here is derived from an EMBL/GenBank/DDBJ whole genome shotgun (WGS) entry which is preliminary data.</text>
</comment>
<gene>
    <name evidence="10" type="ORF">EI16_08205</name>
</gene>
<feature type="transmembrane region" description="Helical" evidence="7">
    <location>
        <begin position="38"/>
        <end position="58"/>
    </location>
</feature>
<dbReference type="GO" id="GO:0098797">
    <property type="term" value="C:plasma membrane protein complex"/>
    <property type="evidence" value="ECO:0007669"/>
    <property type="project" value="TreeGrafter"/>
</dbReference>
<evidence type="ECO:0000313" key="10">
    <source>
        <dbReference type="EMBL" id="KDN96251.1"/>
    </source>
</evidence>
<evidence type="ECO:0008006" key="12">
    <source>
        <dbReference type="Google" id="ProtNLM"/>
    </source>
</evidence>
<organism evidence="10 11">
    <name type="scientific">Hydrogenovibrio marinus</name>
    <dbReference type="NCBI Taxonomy" id="28885"/>
    <lineage>
        <taxon>Bacteria</taxon>
        <taxon>Pseudomonadati</taxon>
        <taxon>Pseudomonadota</taxon>
        <taxon>Gammaproteobacteria</taxon>
        <taxon>Thiotrichales</taxon>
        <taxon>Piscirickettsiaceae</taxon>
        <taxon>Hydrogenovibrio</taxon>
    </lineage>
</organism>
<dbReference type="Proteomes" id="UP000027341">
    <property type="component" value="Unassembled WGS sequence"/>
</dbReference>
<comment type="subcellular location">
    <subcellularLocation>
        <location evidence="1">Cell membrane</location>
        <topology evidence="1">Multi-pass membrane protein</topology>
    </subcellularLocation>
</comment>
<evidence type="ECO:0000256" key="6">
    <source>
        <dbReference type="ARBA" id="ARBA00023136"/>
    </source>
</evidence>
<evidence type="ECO:0000256" key="7">
    <source>
        <dbReference type="SAM" id="Phobius"/>
    </source>
</evidence>
<keyword evidence="4 7" id="KW-0812">Transmembrane</keyword>
<dbReference type="Pfam" id="PF12704">
    <property type="entry name" value="MacB_PCD"/>
    <property type="match status" value="1"/>
</dbReference>